<evidence type="ECO:0000313" key="2">
    <source>
        <dbReference type="Proteomes" id="UP000239007"/>
    </source>
</evidence>
<dbReference type="EMBL" id="MSCH01000003">
    <property type="protein sequence ID" value="PQJ54433.1"/>
    <property type="molecule type" value="Genomic_DNA"/>
</dbReference>
<proteinExistence type="predicted"/>
<organism evidence="1 2">
    <name type="scientific">Psychrosphaera saromensis</name>
    <dbReference type="NCBI Taxonomy" id="716813"/>
    <lineage>
        <taxon>Bacteria</taxon>
        <taxon>Pseudomonadati</taxon>
        <taxon>Pseudomonadota</taxon>
        <taxon>Gammaproteobacteria</taxon>
        <taxon>Alteromonadales</taxon>
        <taxon>Pseudoalteromonadaceae</taxon>
        <taxon>Psychrosphaera</taxon>
    </lineage>
</organism>
<dbReference type="AlphaFoldDB" id="A0A2S7UWV7"/>
<accession>A0A2S7UWV7</accession>
<sequence>MQRFVDSINKSVETENWFSALFLALAVPDICGALEDPEAGVGERYRSWFNRYMKRKYDPENLYELVSETSPESLERMPQELIESLKSMPPNTECAFTASDCYRFRCRCLHQGLSQKMGGEKIHFTAPDKNKAITTHMSSFNGLYQLQIDIFCINVCNAVKKWDADISGNAEIESRVEELIEIYQLDDPRFPLVKYQ</sequence>
<gene>
    <name evidence="1" type="ORF">BTO11_12750</name>
</gene>
<keyword evidence="2" id="KW-1185">Reference proteome</keyword>
<evidence type="ECO:0000313" key="1">
    <source>
        <dbReference type="EMBL" id="PQJ54433.1"/>
    </source>
</evidence>
<protein>
    <submittedName>
        <fullName evidence="1">Uncharacterized protein</fullName>
    </submittedName>
</protein>
<dbReference type="OrthoDB" id="5150111at2"/>
<dbReference type="Proteomes" id="UP000239007">
    <property type="component" value="Unassembled WGS sequence"/>
</dbReference>
<reference evidence="1 2" key="1">
    <citation type="submission" date="2016-12" db="EMBL/GenBank/DDBJ databases">
        <title>Diversity of luminous bacteria.</title>
        <authorList>
            <person name="Yoshizawa S."/>
            <person name="Kogure K."/>
        </authorList>
    </citation>
    <scope>NUCLEOTIDE SEQUENCE [LARGE SCALE GENOMIC DNA]</scope>
    <source>
        <strain evidence="1 2">SA4-48</strain>
    </source>
</reference>
<comment type="caution">
    <text evidence="1">The sequence shown here is derived from an EMBL/GenBank/DDBJ whole genome shotgun (WGS) entry which is preliminary data.</text>
</comment>
<dbReference type="RefSeq" id="WP_105052950.1">
    <property type="nucleotide sequence ID" value="NZ_BMYG01000001.1"/>
</dbReference>
<name>A0A2S7UWV7_9GAMM</name>